<evidence type="ECO:0000259" key="1">
    <source>
        <dbReference type="PROSITE" id="PS51832"/>
    </source>
</evidence>
<dbReference type="InterPro" id="IPR003607">
    <property type="entry name" value="HD/PDEase_dom"/>
</dbReference>
<dbReference type="Gene3D" id="1.10.3210.10">
    <property type="entry name" value="Hypothetical protein af1432"/>
    <property type="match status" value="1"/>
</dbReference>
<name>A4J7V4_DESRM</name>
<protein>
    <submittedName>
        <fullName evidence="2">Metal dependent phosphohydrolase</fullName>
    </submittedName>
</protein>
<dbReference type="Pfam" id="PF13487">
    <property type="entry name" value="HD_5"/>
    <property type="match status" value="1"/>
</dbReference>
<keyword evidence="2" id="KW-0378">Hydrolase</keyword>
<dbReference type="SUPFAM" id="SSF109604">
    <property type="entry name" value="HD-domain/PDEase-like"/>
    <property type="match status" value="1"/>
</dbReference>
<dbReference type="SMART" id="SM00471">
    <property type="entry name" value="HDc"/>
    <property type="match status" value="1"/>
</dbReference>
<dbReference type="RefSeq" id="WP_011878954.1">
    <property type="nucleotide sequence ID" value="NC_009253.1"/>
</dbReference>
<dbReference type="STRING" id="349161.Dred_2651"/>
<dbReference type="CDD" id="cd00077">
    <property type="entry name" value="HDc"/>
    <property type="match status" value="1"/>
</dbReference>
<dbReference type="InterPro" id="IPR037522">
    <property type="entry name" value="HD_GYP_dom"/>
</dbReference>
<dbReference type="PROSITE" id="PS51832">
    <property type="entry name" value="HD_GYP"/>
    <property type="match status" value="1"/>
</dbReference>
<proteinExistence type="predicted"/>
<dbReference type="GO" id="GO:0016787">
    <property type="term" value="F:hydrolase activity"/>
    <property type="evidence" value="ECO:0007669"/>
    <property type="project" value="UniProtKB-KW"/>
</dbReference>
<dbReference type="HOGENOM" id="CLU_000445_92_1_9"/>
<feature type="domain" description="HD-GYP" evidence="1">
    <location>
        <begin position="108"/>
        <end position="304"/>
    </location>
</feature>
<evidence type="ECO:0000313" key="2">
    <source>
        <dbReference type="EMBL" id="ABO51157.1"/>
    </source>
</evidence>
<dbReference type="PANTHER" id="PTHR43155:SF2">
    <property type="entry name" value="CYCLIC DI-GMP PHOSPHODIESTERASE PA4108"/>
    <property type="match status" value="1"/>
</dbReference>
<dbReference type="KEGG" id="drm:Dred_2651"/>
<gene>
    <name evidence="2" type="ordered locus">Dred_2651</name>
</gene>
<dbReference type="PANTHER" id="PTHR43155">
    <property type="entry name" value="CYCLIC DI-GMP PHOSPHODIESTERASE PA4108-RELATED"/>
    <property type="match status" value="1"/>
</dbReference>
<dbReference type="EMBL" id="CP000612">
    <property type="protein sequence ID" value="ABO51157.1"/>
    <property type="molecule type" value="Genomic_DNA"/>
</dbReference>
<evidence type="ECO:0000313" key="3">
    <source>
        <dbReference type="Proteomes" id="UP000001556"/>
    </source>
</evidence>
<dbReference type="eggNOG" id="COG2206">
    <property type="taxonomic scope" value="Bacteria"/>
</dbReference>
<dbReference type="Proteomes" id="UP000001556">
    <property type="component" value="Chromosome"/>
</dbReference>
<sequence length="370" mass="41423">MRKIPLDYIRPGMQTAKRVYSASGHVLLNAGVKLTSGYIQQLKKLGIPSLYIEDKFTEDILIKDVIPDELRMQTIKEVKNIFSKEVGSGKFTYQDAARMERAVQDIITELICNRAAVVNITDIRSYDDYTYAHSVNVCILAILAGLSMELSKPSLYHLGMGALLHDIGKVQIPRAILNKPGKLTAEEFTVIKNHSTYSYNSLRKYEGISHLSALIAYEHHEKYDGSGYPKGLKQGEIHQLSQITGMVDMYDALTADRVYRKAFPPQEACEMIAAAGNYFFDFNIIDPFLRNIAPYPLGTFVELSNGCLGVVVEVEKGYPANPTVRVLLDQNKEPTSSYLINLGEKLDLVISQVVPENQLLKLEQGKLKAR</sequence>
<accession>A4J7V4</accession>
<dbReference type="OrthoDB" id="9798833at2"/>
<organism evidence="2 3">
    <name type="scientific">Desulforamulus reducens (strain ATCC BAA-1160 / DSM 100696 / MI-1)</name>
    <name type="common">Desulfotomaculum reducens</name>
    <dbReference type="NCBI Taxonomy" id="349161"/>
    <lineage>
        <taxon>Bacteria</taxon>
        <taxon>Bacillati</taxon>
        <taxon>Bacillota</taxon>
        <taxon>Clostridia</taxon>
        <taxon>Eubacteriales</taxon>
        <taxon>Peptococcaceae</taxon>
        <taxon>Desulforamulus</taxon>
    </lineage>
</organism>
<keyword evidence="3" id="KW-1185">Reference proteome</keyword>
<reference evidence="2 3" key="1">
    <citation type="submission" date="2007-03" db="EMBL/GenBank/DDBJ databases">
        <title>Complete sequence of Desulfotomaculum reducens MI-1.</title>
        <authorList>
            <consortium name="US DOE Joint Genome Institute"/>
            <person name="Copeland A."/>
            <person name="Lucas S."/>
            <person name="Lapidus A."/>
            <person name="Barry K."/>
            <person name="Detter J.C."/>
            <person name="Glavina del Rio T."/>
            <person name="Hammon N."/>
            <person name="Israni S."/>
            <person name="Dalin E."/>
            <person name="Tice H."/>
            <person name="Pitluck S."/>
            <person name="Sims D."/>
            <person name="Brettin T."/>
            <person name="Bruce D."/>
            <person name="Han C."/>
            <person name="Tapia R."/>
            <person name="Schmutz J."/>
            <person name="Larimer F."/>
            <person name="Land M."/>
            <person name="Hauser L."/>
            <person name="Kyrpides N."/>
            <person name="Kim E."/>
            <person name="Tebo B.M."/>
            <person name="Richardson P."/>
        </authorList>
    </citation>
    <scope>NUCLEOTIDE SEQUENCE [LARGE SCALE GENOMIC DNA]</scope>
    <source>
        <strain evidence="2 3">MI-1</strain>
    </source>
</reference>
<dbReference type="AlphaFoldDB" id="A4J7V4"/>